<dbReference type="InterPro" id="IPR052343">
    <property type="entry name" value="Retrotransposon-Effector_Assoc"/>
</dbReference>
<proteinExistence type="predicted"/>
<evidence type="ECO:0000259" key="1">
    <source>
        <dbReference type="PROSITE" id="PS50878"/>
    </source>
</evidence>
<keyword evidence="3" id="KW-1185">Reference proteome</keyword>
<dbReference type="CDD" id="cd01650">
    <property type="entry name" value="RT_nLTR_like"/>
    <property type="match status" value="1"/>
</dbReference>
<dbReference type="Proteomes" id="UP001497516">
    <property type="component" value="Chromosome 6"/>
</dbReference>
<evidence type="ECO:0000313" key="2">
    <source>
        <dbReference type="EMBL" id="CAL1397125.1"/>
    </source>
</evidence>
<dbReference type="PANTHER" id="PTHR46890">
    <property type="entry name" value="NON-LTR RETROLELEMENT REVERSE TRANSCRIPTASE-LIKE PROTEIN-RELATED"/>
    <property type="match status" value="1"/>
</dbReference>
<name>A0AAV2FFQ0_9ROSI</name>
<dbReference type="AlphaFoldDB" id="A0AAV2FFQ0"/>
<dbReference type="InterPro" id="IPR043502">
    <property type="entry name" value="DNA/RNA_pol_sf"/>
</dbReference>
<accession>A0AAV2FFQ0</accession>
<protein>
    <recommendedName>
        <fullName evidence="1">Reverse transcriptase domain-containing protein</fullName>
    </recommendedName>
</protein>
<dbReference type="PANTHER" id="PTHR46890:SF50">
    <property type="entry name" value="RNA-DIRECTED DNA POLYMERASE, EUKARYOTA, REVERSE TRANSCRIPTASE ZINC-BINDING DOMAIN PROTEIN-RELATED"/>
    <property type="match status" value="1"/>
</dbReference>
<dbReference type="PROSITE" id="PS50878">
    <property type="entry name" value="RT_POL"/>
    <property type="match status" value="1"/>
</dbReference>
<sequence length="331" mass="37889">MLETEVERSVDQAGGKNTGYFHKVANYRRRVNYIGRIRINGQFLENKDAIAMGIVGYYQGQFRESIQHRPFPKYLSTSDLGERERYMLDKPFSEQEIWLGLRDNDGSKATGPDGFTIEFLKKCWQWLKGDVLKAFQDFYESGFLPNWVTHSFVCLAPKKDTIEDIKDLRPINLIGSINKLISKVLSRRLSLVLPNLISQQQQASVKGRQISEAGLIANELVDSRRKSRKPGLMFKIDIEKAFDNVNWECLFKILTVLGFSDKWKKWVKGTMCSLIISVLVIGEAKGFFKASKGLRQGDPLSPGLFVMMMEVLSWMLNSAREAGKFEGFYIK</sequence>
<evidence type="ECO:0000313" key="3">
    <source>
        <dbReference type="Proteomes" id="UP001497516"/>
    </source>
</evidence>
<organism evidence="2 3">
    <name type="scientific">Linum trigynum</name>
    <dbReference type="NCBI Taxonomy" id="586398"/>
    <lineage>
        <taxon>Eukaryota</taxon>
        <taxon>Viridiplantae</taxon>
        <taxon>Streptophyta</taxon>
        <taxon>Embryophyta</taxon>
        <taxon>Tracheophyta</taxon>
        <taxon>Spermatophyta</taxon>
        <taxon>Magnoliopsida</taxon>
        <taxon>eudicotyledons</taxon>
        <taxon>Gunneridae</taxon>
        <taxon>Pentapetalae</taxon>
        <taxon>rosids</taxon>
        <taxon>fabids</taxon>
        <taxon>Malpighiales</taxon>
        <taxon>Linaceae</taxon>
        <taxon>Linum</taxon>
    </lineage>
</organism>
<reference evidence="2 3" key="1">
    <citation type="submission" date="2024-04" db="EMBL/GenBank/DDBJ databases">
        <authorList>
            <person name="Fracassetti M."/>
        </authorList>
    </citation>
    <scope>NUCLEOTIDE SEQUENCE [LARGE SCALE GENOMIC DNA]</scope>
</reference>
<dbReference type="Pfam" id="PF00078">
    <property type="entry name" value="RVT_1"/>
    <property type="match status" value="1"/>
</dbReference>
<dbReference type="InterPro" id="IPR000477">
    <property type="entry name" value="RT_dom"/>
</dbReference>
<gene>
    <name evidence="2" type="ORF">LTRI10_LOCUS37450</name>
</gene>
<dbReference type="SUPFAM" id="SSF56672">
    <property type="entry name" value="DNA/RNA polymerases"/>
    <property type="match status" value="1"/>
</dbReference>
<feature type="domain" description="Reverse transcriptase" evidence="1">
    <location>
        <begin position="137"/>
        <end position="331"/>
    </location>
</feature>
<dbReference type="EMBL" id="OZ034819">
    <property type="protein sequence ID" value="CAL1397125.1"/>
    <property type="molecule type" value="Genomic_DNA"/>
</dbReference>